<dbReference type="Proteomes" id="UP000823757">
    <property type="component" value="Unassembled WGS sequence"/>
</dbReference>
<feature type="transmembrane region" description="Helical" evidence="1">
    <location>
        <begin position="117"/>
        <end position="143"/>
    </location>
</feature>
<proteinExistence type="predicted"/>
<evidence type="ECO:0000313" key="3">
    <source>
        <dbReference type="Proteomes" id="UP000823757"/>
    </source>
</evidence>
<feature type="transmembrane region" description="Helical" evidence="1">
    <location>
        <begin position="12"/>
        <end position="32"/>
    </location>
</feature>
<evidence type="ECO:0000313" key="2">
    <source>
        <dbReference type="EMBL" id="MBO8473726.1"/>
    </source>
</evidence>
<dbReference type="EMBL" id="JADIMD010000004">
    <property type="protein sequence ID" value="MBO8473726.1"/>
    <property type="molecule type" value="Genomic_DNA"/>
</dbReference>
<reference evidence="2" key="1">
    <citation type="submission" date="2020-10" db="EMBL/GenBank/DDBJ databases">
        <authorList>
            <person name="Gilroy R."/>
        </authorList>
    </citation>
    <scope>NUCLEOTIDE SEQUENCE</scope>
    <source>
        <strain evidence="2">B1-13419</strain>
    </source>
</reference>
<evidence type="ECO:0000256" key="1">
    <source>
        <dbReference type="SAM" id="Phobius"/>
    </source>
</evidence>
<protein>
    <submittedName>
        <fullName evidence="2">DUF2752 domain-containing protein</fullName>
    </submittedName>
</protein>
<keyword evidence="1" id="KW-0812">Transmembrane</keyword>
<comment type="caution">
    <text evidence="2">The sequence shown here is derived from an EMBL/GenBank/DDBJ whole genome shotgun (WGS) entry which is preliminary data.</text>
</comment>
<accession>A0A9D9ILA1</accession>
<keyword evidence="1" id="KW-1133">Transmembrane helix</keyword>
<name>A0A9D9ILA1_9BACT</name>
<reference evidence="2" key="2">
    <citation type="journal article" date="2021" name="PeerJ">
        <title>Extensive microbial diversity within the chicken gut microbiome revealed by metagenomics and culture.</title>
        <authorList>
            <person name="Gilroy R."/>
            <person name="Ravi A."/>
            <person name="Getino M."/>
            <person name="Pursley I."/>
            <person name="Horton D.L."/>
            <person name="Alikhan N.F."/>
            <person name="Baker D."/>
            <person name="Gharbi K."/>
            <person name="Hall N."/>
            <person name="Watson M."/>
            <person name="Adriaenssens E.M."/>
            <person name="Foster-Nyarko E."/>
            <person name="Jarju S."/>
            <person name="Secka A."/>
            <person name="Antonio M."/>
            <person name="Oren A."/>
            <person name="Chaudhuri R.R."/>
            <person name="La Ragione R."/>
            <person name="Hildebrand F."/>
            <person name="Pallen M.J."/>
        </authorList>
    </citation>
    <scope>NUCLEOTIDE SEQUENCE</scope>
    <source>
        <strain evidence="2">B1-13419</strain>
    </source>
</reference>
<organism evidence="2 3">
    <name type="scientific">Candidatus Cryptobacteroides faecigallinarum</name>
    <dbReference type="NCBI Taxonomy" id="2840763"/>
    <lineage>
        <taxon>Bacteria</taxon>
        <taxon>Pseudomonadati</taxon>
        <taxon>Bacteroidota</taxon>
        <taxon>Bacteroidia</taxon>
        <taxon>Bacteroidales</taxon>
        <taxon>Candidatus Cryptobacteroides</taxon>
    </lineage>
</organism>
<feature type="transmembrane region" description="Helical" evidence="1">
    <location>
        <begin position="74"/>
        <end position="96"/>
    </location>
</feature>
<dbReference type="Pfam" id="PF10825">
    <property type="entry name" value="DUF2752"/>
    <property type="match status" value="1"/>
</dbReference>
<keyword evidence="1" id="KW-0472">Membrane</keyword>
<gene>
    <name evidence="2" type="ORF">IAB91_00340</name>
</gene>
<dbReference type="AlphaFoldDB" id="A0A9D9ILA1"/>
<sequence length="150" mass="16335">MGASGRRILKISAVTATLVITAIAAVVLYTAIDPESSVFFPKCPFHMLTGLECPGCGSQRAIHSLLNGDIAAAIHYNLLIVLSIPYLLLLAILEIAKRIILSTKPLDRTKTKLLTAISRIIGFLYHGKAILTVIAIILLFWIFRNFSAAF</sequence>
<dbReference type="InterPro" id="IPR021215">
    <property type="entry name" value="DUF2752"/>
</dbReference>